<dbReference type="EMBL" id="CADCTR010001785">
    <property type="protein sequence ID" value="CAA9312286.1"/>
    <property type="molecule type" value="Genomic_DNA"/>
</dbReference>
<feature type="non-terminal residue" evidence="1">
    <location>
        <position position="339"/>
    </location>
</feature>
<gene>
    <name evidence="1" type="ORF">AVDCRST_MAG93-5302</name>
</gene>
<sequence length="339" mass="37972">MTGRVVIAGSLAQRPRIGGHTWVFLQYLLGFKRLGWDVLFLDRLEPDMCVDAAGRPCPLDRSVNLHYFMEIMQRFGLNGAFALVYNNGERFVGLSRRQVLERTKDSAFLLNFMGYLTDEEILGRAPRRVFLDIDPGFGQMWQDLGLADLFQGHDDFVTIGENIGHPACTIPSCGLKWIVTPQPVVLDYWQPRVAASGDWFTSIASWRGAYGPVEYRGETYGLRVHEFRKFASLPRLSGRLFQSALDIHPAEVNDLALLTANGWSLVDPQVVAGDPWTYQAYIQGSKAEFMVAKNIYVQANSGWFSDRSICYLASGKPVLAQDTGLGRLYPTGEGLLTFT</sequence>
<name>A0A6J4KQC8_9CHLR</name>
<accession>A0A6J4KQC8</accession>
<protein>
    <submittedName>
        <fullName evidence="1">Uncharacterized protein</fullName>
    </submittedName>
</protein>
<reference evidence="1" key="1">
    <citation type="submission" date="2020-02" db="EMBL/GenBank/DDBJ databases">
        <authorList>
            <person name="Meier V. D."/>
        </authorList>
    </citation>
    <scope>NUCLEOTIDE SEQUENCE</scope>
    <source>
        <strain evidence="1">AVDCRST_MAG93</strain>
    </source>
</reference>
<proteinExistence type="predicted"/>
<organism evidence="1">
    <name type="scientific">uncultured Chloroflexia bacterium</name>
    <dbReference type="NCBI Taxonomy" id="1672391"/>
    <lineage>
        <taxon>Bacteria</taxon>
        <taxon>Bacillati</taxon>
        <taxon>Chloroflexota</taxon>
        <taxon>Chloroflexia</taxon>
        <taxon>environmental samples</taxon>
    </lineage>
</organism>
<evidence type="ECO:0000313" key="1">
    <source>
        <dbReference type="EMBL" id="CAA9312286.1"/>
    </source>
</evidence>
<dbReference type="AlphaFoldDB" id="A0A6J4KQC8"/>